<feature type="region of interest" description="Disordered" evidence="13">
    <location>
        <begin position="319"/>
        <end position="349"/>
    </location>
</feature>
<evidence type="ECO:0000256" key="2">
    <source>
        <dbReference type="ARBA" id="ARBA00001936"/>
    </source>
</evidence>
<keyword evidence="9" id="KW-0479">Metal-binding</keyword>
<protein>
    <recommendedName>
        <fullName evidence="7">Transketolase</fullName>
    </recommendedName>
</protein>
<comment type="subunit">
    <text evidence="6">Homodimer.</text>
</comment>
<dbReference type="PATRIC" id="fig|1618436.3.peg.535"/>
<evidence type="ECO:0000256" key="4">
    <source>
        <dbReference type="ARBA" id="ARBA00001964"/>
    </source>
</evidence>
<dbReference type="InterPro" id="IPR029061">
    <property type="entry name" value="THDP-binding"/>
</dbReference>
<name>A0A0G1EQB0_9BACT</name>
<comment type="caution">
    <text evidence="15">The sequence shown here is derived from an EMBL/GenBank/DDBJ whole genome shotgun (WGS) entry which is preliminary data.</text>
</comment>
<feature type="compositionally biased region" description="Polar residues" evidence="13">
    <location>
        <begin position="339"/>
        <end position="349"/>
    </location>
</feature>
<dbReference type="PROSITE" id="PS00801">
    <property type="entry name" value="TRANSKETOLASE_1"/>
    <property type="match status" value="1"/>
</dbReference>
<evidence type="ECO:0000256" key="6">
    <source>
        <dbReference type="ARBA" id="ARBA00011738"/>
    </source>
</evidence>
<dbReference type="Pfam" id="PF02779">
    <property type="entry name" value="Transket_pyr"/>
    <property type="match status" value="1"/>
</dbReference>
<dbReference type="InterPro" id="IPR049557">
    <property type="entry name" value="Transketolase_CS"/>
</dbReference>
<comment type="cofactor">
    <cofactor evidence="1">
        <name>Ca(2+)</name>
        <dbReference type="ChEBI" id="CHEBI:29108"/>
    </cofactor>
</comment>
<proteinExistence type="inferred from homology"/>
<evidence type="ECO:0000259" key="14">
    <source>
        <dbReference type="SMART" id="SM00861"/>
    </source>
</evidence>
<evidence type="ECO:0000256" key="11">
    <source>
        <dbReference type="ARBA" id="ARBA00022842"/>
    </source>
</evidence>
<dbReference type="GO" id="GO:0030976">
    <property type="term" value="F:thiamine pyrophosphate binding"/>
    <property type="evidence" value="ECO:0007669"/>
    <property type="project" value="TreeGrafter"/>
</dbReference>
<dbReference type="PANTHER" id="PTHR43195:SF1">
    <property type="entry name" value="FI06132P-RELATED"/>
    <property type="match status" value="1"/>
</dbReference>
<reference evidence="15 16" key="1">
    <citation type="journal article" date="2015" name="Nature">
        <title>rRNA introns, odd ribosomes, and small enigmatic genomes across a large radiation of phyla.</title>
        <authorList>
            <person name="Brown C.T."/>
            <person name="Hug L.A."/>
            <person name="Thomas B.C."/>
            <person name="Sharon I."/>
            <person name="Castelle C.J."/>
            <person name="Singh A."/>
            <person name="Wilkins M.J."/>
            <person name="Williams K.H."/>
            <person name="Banfield J.F."/>
        </authorList>
    </citation>
    <scope>NUCLEOTIDE SEQUENCE [LARGE SCALE GENOMIC DNA]</scope>
</reference>
<dbReference type="SMART" id="SM00861">
    <property type="entry name" value="Transket_pyr"/>
    <property type="match status" value="1"/>
</dbReference>
<organism evidence="15 16">
    <name type="scientific">Candidatus Gottesmanbacteria bacterium GW2011_GWA1_43_11</name>
    <dbReference type="NCBI Taxonomy" id="1618436"/>
    <lineage>
        <taxon>Bacteria</taxon>
        <taxon>Candidatus Gottesmaniibacteriota</taxon>
    </lineage>
</organism>
<keyword evidence="8" id="KW-0808">Transferase</keyword>
<accession>A0A0G1EQB0</accession>
<evidence type="ECO:0000256" key="10">
    <source>
        <dbReference type="ARBA" id="ARBA00022837"/>
    </source>
</evidence>
<comment type="cofactor">
    <cofactor evidence="3">
        <name>Mg(2+)</name>
        <dbReference type="ChEBI" id="CHEBI:18420"/>
    </cofactor>
</comment>
<dbReference type="SUPFAM" id="SSF52518">
    <property type="entry name" value="Thiamin diphosphate-binding fold (THDP-binding)"/>
    <property type="match status" value="2"/>
</dbReference>
<evidence type="ECO:0000256" key="12">
    <source>
        <dbReference type="ARBA" id="ARBA00023052"/>
    </source>
</evidence>
<dbReference type="InterPro" id="IPR033248">
    <property type="entry name" value="Transketolase_C"/>
</dbReference>
<dbReference type="Pfam" id="PF00456">
    <property type="entry name" value="Transketolase_N"/>
    <property type="match status" value="1"/>
</dbReference>
<dbReference type="STRING" id="1618436.UV59_C0009G0018"/>
<keyword evidence="12" id="KW-0786">Thiamine pyrophosphate</keyword>
<dbReference type="InterPro" id="IPR005475">
    <property type="entry name" value="Transketolase-like_Pyr-bd"/>
</dbReference>
<evidence type="ECO:0000256" key="9">
    <source>
        <dbReference type="ARBA" id="ARBA00022723"/>
    </source>
</evidence>
<evidence type="ECO:0000256" key="3">
    <source>
        <dbReference type="ARBA" id="ARBA00001946"/>
    </source>
</evidence>
<dbReference type="GO" id="GO:0046872">
    <property type="term" value="F:metal ion binding"/>
    <property type="evidence" value="ECO:0007669"/>
    <property type="project" value="UniProtKB-KW"/>
</dbReference>
<dbReference type="Gene3D" id="3.40.50.920">
    <property type="match status" value="1"/>
</dbReference>
<evidence type="ECO:0000256" key="7">
    <source>
        <dbReference type="ARBA" id="ARBA00016662"/>
    </source>
</evidence>
<dbReference type="GO" id="GO:0019682">
    <property type="term" value="P:glyceraldehyde-3-phosphate metabolic process"/>
    <property type="evidence" value="ECO:0007669"/>
    <property type="project" value="UniProtKB-ARBA"/>
</dbReference>
<dbReference type="FunFam" id="3.40.50.970:FF:000129">
    <property type="entry name" value="Transketolase"/>
    <property type="match status" value="1"/>
</dbReference>
<comment type="cofactor">
    <cofactor evidence="4">
        <name>thiamine diphosphate</name>
        <dbReference type="ChEBI" id="CHEBI:58937"/>
    </cofactor>
</comment>
<dbReference type="SUPFAM" id="SSF52922">
    <property type="entry name" value="TK C-terminal domain-like"/>
    <property type="match status" value="1"/>
</dbReference>
<feature type="compositionally biased region" description="Basic and acidic residues" evidence="13">
    <location>
        <begin position="329"/>
        <end position="338"/>
    </location>
</feature>
<keyword evidence="11" id="KW-0460">Magnesium</keyword>
<dbReference type="Proteomes" id="UP000034543">
    <property type="component" value="Unassembled WGS sequence"/>
</dbReference>
<dbReference type="GO" id="GO:0004802">
    <property type="term" value="F:transketolase activity"/>
    <property type="evidence" value="ECO:0007669"/>
    <property type="project" value="TreeGrafter"/>
</dbReference>
<evidence type="ECO:0000256" key="8">
    <source>
        <dbReference type="ARBA" id="ARBA00022679"/>
    </source>
</evidence>
<dbReference type="PANTHER" id="PTHR43195">
    <property type="entry name" value="TRANSKETOLASE"/>
    <property type="match status" value="1"/>
</dbReference>
<keyword evidence="10" id="KW-0106">Calcium</keyword>
<dbReference type="GO" id="GO:0005737">
    <property type="term" value="C:cytoplasm"/>
    <property type="evidence" value="ECO:0007669"/>
    <property type="project" value="UniProtKB-ARBA"/>
</dbReference>
<dbReference type="EMBL" id="LCFB01000009">
    <property type="protein sequence ID" value="KKS85216.1"/>
    <property type="molecule type" value="Genomic_DNA"/>
</dbReference>
<feature type="domain" description="Transketolase-like pyrimidine-binding" evidence="14">
    <location>
        <begin position="365"/>
        <end position="528"/>
    </location>
</feature>
<dbReference type="InterPro" id="IPR009014">
    <property type="entry name" value="Transketo_C/PFOR_II"/>
</dbReference>
<dbReference type="InterPro" id="IPR051424">
    <property type="entry name" value="Transketolase-like"/>
</dbReference>
<dbReference type="CDD" id="cd07033">
    <property type="entry name" value="TPP_PYR_DXS_TK_like"/>
    <property type="match status" value="1"/>
</dbReference>
<gene>
    <name evidence="15" type="ORF">UV59_C0009G0018</name>
</gene>
<sequence>MEEQLASLAKLLRYYILTMTTAAGSGHPTSSLSAVELMTVLFFNYFRFDLDNLENPNNDRLIFSKGHATPLFYSLYAVAGKITEQELLRYRKFDSNLQGHPMPDFPYTEVPTGSLGQGLSVGVGEALALRFHNSPLSANTDSSPSYLKRGLGSVTIPNVFVLLGDGEMTEGSVWEAIQYAGFQKLDNLVALLDVNRLGQSDETMVGSDIEKYRKRVESFGWQVIIITDGHNLELIDEAFAKLSKPHPSPLPETRFAARRASSGQALTKERELKPTMIIAKTIKGKGFSEWEDKNGFHSKPLPQEKLELALKELGLVDKSIRGTVQKPPSHPDRGDNRVEGSNSPAADVQDSSTALGMTYTIAQPVPTKKAFGNAIERLGKFYPKMMVLDGDIKNSLHTDQFAKSYPNQFLQMYIAEQNMVGVASGLAQRGFKPVVTTFACFMTRAHDQIRMAALGGLTIIFNGSYAGVSLGKDGPSQMGLDDLGLFRSLLNSTVLYPADGVATEKLFEKMLGLTGIVYLRTTREPTPILYSETGEFAVGGSKVFDSIHNSPNSPSYLKRGLGGVTLVAAGITVHEALKAQKELEKLGIGVTVIDCYSIKPIDTQTLQKAAAESQAIITVEDHYAQGGLGDAVLEALAEIAHPPIYKLAVTKLPRSGRPEELLDYEGISATKIVEKVKSIISR</sequence>
<evidence type="ECO:0000313" key="15">
    <source>
        <dbReference type="EMBL" id="KKS85216.1"/>
    </source>
</evidence>
<evidence type="ECO:0000256" key="13">
    <source>
        <dbReference type="SAM" id="MobiDB-lite"/>
    </source>
</evidence>
<dbReference type="AlphaFoldDB" id="A0A0G1EQB0"/>
<dbReference type="CDD" id="cd02012">
    <property type="entry name" value="TPP_TK"/>
    <property type="match status" value="1"/>
</dbReference>
<dbReference type="InterPro" id="IPR005474">
    <property type="entry name" value="Transketolase_N"/>
</dbReference>
<evidence type="ECO:0000313" key="16">
    <source>
        <dbReference type="Proteomes" id="UP000034543"/>
    </source>
</evidence>
<comment type="similarity">
    <text evidence="5">Belongs to the transketolase family.</text>
</comment>
<dbReference type="Gene3D" id="3.40.50.970">
    <property type="match status" value="2"/>
</dbReference>
<dbReference type="Pfam" id="PF02780">
    <property type="entry name" value="Transketolase_C"/>
    <property type="match status" value="1"/>
</dbReference>
<comment type="cofactor">
    <cofactor evidence="2">
        <name>Mn(2+)</name>
        <dbReference type="ChEBI" id="CHEBI:29035"/>
    </cofactor>
</comment>
<evidence type="ECO:0000256" key="5">
    <source>
        <dbReference type="ARBA" id="ARBA00007131"/>
    </source>
</evidence>
<evidence type="ECO:0000256" key="1">
    <source>
        <dbReference type="ARBA" id="ARBA00001913"/>
    </source>
</evidence>